<evidence type="ECO:0000313" key="1">
    <source>
        <dbReference type="Ensembl" id="ENSHCOP00000010573.1"/>
    </source>
</evidence>
<reference evidence="1" key="1">
    <citation type="submission" date="2025-08" db="UniProtKB">
        <authorList>
            <consortium name="Ensembl"/>
        </authorList>
    </citation>
    <scope>IDENTIFICATION</scope>
</reference>
<dbReference type="AlphaFoldDB" id="A0A3Q2XZJ3"/>
<reference evidence="1" key="2">
    <citation type="submission" date="2025-09" db="UniProtKB">
        <authorList>
            <consortium name="Ensembl"/>
        </authorList>
    </citation>
    <scope>IDENTIFICATION</scope>
</reference>
<protein>
    <submittedName>
        <fullName evidence="1">Uncharacterized protein</fullName>
    </submittedName>
</protein>
<evidence type="ECO:0000313" key="2">
    <source>
        <dbReference type="Proteomes" id="UP000264820"/>
    </source>
</evidence>
<keyword evidence="2" id="KW-1185">Reference proteome</keyword>
<proteinExistence type="predicted"/>
<organism evidence="1 2">
    <name type="scientific">Hippocampus comes</name>
    <name type="common">Tiger tail seahorse</name>
    <dbReference type="NCBI Taxonomy" id="109280"/>
    <lineage>
        <taxon>Eukaryota</taxon>
        <taxon>Metazoa</taxon>
        <taxon>Chordata</taxon>
        <taxon>Craniata</taxon>
        <taxon>Vertebrata</taxon>
        <taxon>Euteleostomi</taxon>
        <taxon>Actinopterygii</taxon>
        <taxon>Neopterygii</taxon>
        <taxon>Teleostei</taxon>
        <taxon>Neoteleostei</taxon>
        <taxon>Acanthomorphata</taxon>
        <taxon>Syngnathiaria</taxon>
        <taxon>Syngnathiformes</taxon>
        <taxon>Syngnathoidei</taxon>
        <taxon>Syngnathidae</taxon>
        <taxon>Hippocampus</taxon>
    </lineage>
</organism>
<dbReference type="Ensembl" id="ENSHCOT00000017025.1">
    <property type="protein sequence ID" value="ENSHCOP00000010573.1"/>
    <property type="gene ID" value="ENSHCOG00000013206.1"/>
</dbReference>
<sequence>MATVIVGLRYRGRSLNASQAEGTETEKEKDVPLFVFYRFAPLQKLPCEPKWGCTGAAPVLTRVHWPQCSRWSIRITNNSLLHITMRDVQQIVQ</sequence>
<accession>A0A3Q2XZJ3</accession>
<dbReference type="Proteomes" id="UP000264820">
    <property type="component" value="Unplaced"/>
</dbReference>
<name>A0A3Q2XZJ3_HIPCM</name>